<protein>
    <submittedName>
        <fullName evidence="1">Uncharacterized protein</fullName>
    </submittedName>
</protein>
<accession>A0A806KNT3</accession>
<dbReference type="AlphaFoldDB" id="A0A806KNT3"/>
<name>A0A806KNT3_9BACT</name>
<evidence type="ECO:0000313" key="1">
    <source>
        <dbReference type="EMBL" id="AGS52289.1"/>
    </source>
</evidence>
<proteinExistence type="predicted"/>
<reference evidence="1" key="1">
    <citation type="submission" date="2012-03" db="EMBL/GenBank/DDBJ databases">
        <title>Functional metagenomics reveals considerable lignocellulase gene clusters in the gut microbiome of a wood-feeding higher termite.</title>
        <authorList>
            <person name="Liu N."/>
        </authorList>
    </citation>
    <scope>NUCLEOTIDE SEQUENCE</scope>
</reference>
<organism evidence="1">
    <name type="scientific">uncultured bacterium contig00061</name>
    <dbReference type="NCBI Taxonomy" id="1181544"/>
    <lineage>
        <taxon>Bacteria</taxon>
        <taxon>environmental samples</taxon>
    </lineage>
</organism>
<dbReference type="EMBL" id="JQ844188">
    <property type="protein sequence ID" value="AGS52289.1"/>
    <property type="molecule type" value="Genomic_DNA"/>
</dbReference>
<sequence length="46" mass="5089">MQARIGNNACQAPQLHNYRLLALINDKQGAGYQDTDKNDKNNNNGS</sequence>